<evidence type="ECO:0000313" key="1">
    <source>
        <dbReference type="EMBL" id="KAF6114581.1"/>
    </source>
</evidence>
<proteinExistence type="predicted"/>
<name>A0A834EEW3_9CHIR</name>
<reference evidence="1 2" key="1">
    <citation type="journal article" date="2020" name="Nature">
        <title>Six reference-quality genomes reveal evolution of bat adaptations.</title>
        <authorList>
            <person name="Jebb D."/>
            <person name="Huang Z."/>
            <person name="Pippel M."/>
            <person name="Hughes G.M."/>
            <person name="Lavrichenko K."/>
            <person name="Devanna P."/>
            <person name="Winkler S."/>
            <person name="Jermiin L.S."/>
            <person name="Skirmuntt E.C."/>
            <person name="Katzourakis A."/>
            <person name="Burkitt-Gray L."/>
            <person name="Ray D.A."/>
            <person name="Sullivan K.A.M."/>
            <person name="Roscito J.G."/>
            <person name="Kirilenko B.M."/>
            <person name="Davalos L.M."/>
            <person name="Corthals A.P."/>
            <person name="Power M.L."/>
            <person name="Jones G."/>
            <person name="Ransome R.D."/>
            <person name="Dechmann D.K.N."/>
            <person name="Locatelli A.G."/>
            <person name="Puechmaille S.J."/>
            <person name="Fedrigo O."/>
            <person name="Jarvis E.D."/>
            <person name="Hiller M."/>
            <person name="Vernes S.C."/>
            <person name="Myers E.W."/>
            <person name="Teeling E.C."/>
        </authorList>
    </citation>
    <scope>NUCLEOTIDE SEQUENCE [LARGE SCALE GENOMIC DNA]</scope>
    <source>
        <strain evidence="1">Bat1K_MPI-CBG_1</strain>
    </source>
</reference>
<protein>
    <submittedName>
        <fullName evidence="1">Uncharacterized protein</fullName>
    </submittedName>
</protein>
<gene>
    <name evidence="1" type="ORF">HJG60_010546</name>
</gene>
<accession>A0A834EEW3</accession>
<dbReference type="AlphaFoldDB" id="A0A834EEW3"/>
<dbReference type="Proteomes" id="UP000664940">
    <property type="component" value="Unassembled WGS sequence"/>
</dbReference>
<evidence type="ECO:0000313" key="2">
    <source>
        <dbReference type="Proteomes" id="UP000664940"/>
    </source>
</evidence>
<dbReference type="EMBL" id="JABVXQ010000004">
    <property type="protein sequence ID" value="KAF6114581.1"/>
    <property type="molecule type" value="Genomic_DNA"/>
</dbReference>
<comment type="caution">
    <text evidence="1">The sequence shown here is derived from an EMBL/GenBank/DDBJ whole genome shotgun (WGS) entry which is preliminary data.</text>
</comment>
<organism evidence="1 2">
    <name type="scientific">Phyllostomus discolor</name>
    <name type="common">pale spear-nosed bat</name>
    <dbReference type="NCBI Taxonomy" id="89673"/>
    <lineage>
        <taxon>Eukaryota</taxon>
        <taxon>Metazoa</taxon>
        <taxon>Chordata</taxon>
        <taxon>Craniata</taxon>
        <taxon>Vertebrata</taxon>
        <taxon>Euteleostomi</taxon>
        <taxon>Mammalia</taxon>
        <taxon>Eutheria</taxon>
        <taxon>Laurasiatheria</taxon>
        <taxon>Chiroptera</taxon>
        <taxon>Yangochiroptera</taxon>
        <taxon>Phyllostomidae</taxon>
        <taxon>Phyllostominae</taxon>
        <taxon>Phyllostomus</taxon>
    </lineage>
</organism>
<sequence length="197" mass="21667">MEMETEYHFKLEVKALELSSDLIPESPAGTQVDKTIEMDISQGVQGPGTVLILGPGKNRIRRAARICSFFSNKSPEEARISKEKPASEIDSIISPKHSRGVCSAPWSMGRLSVLFQPNARTLRGPHTPTAIIAAEMAKSRWLVSKLTQKSVAQLQGHLDQHNAHMAVLVQLARGSYTQHQEVAAILQSIVDDPRHCP</sequence>